<evidence type="ECO:0000256" key="2">
    <source>
        <dbReference type="ARBA" id="ARBA00023015"/>
    </source>
</evidence>
<dbReference type="AlphaFoldDB" id="C5BK09"/>
<dbReference type="PANTHER" id="PTHR30346:SF17">
    <property type="entry name" value="LYSR FAMILY TRANSCRIPTIONAL REGULATOR"/>
    <property type="match status" value="1"/>
</dbReference>
<organism evidence="6 7">
    <name type="scientific">Teredinibacter turnerae (strain ATCC 39867 / T7901)</name>
    <dbReference type="NCBI Taxonomy" id="377629"/>
    <lineage>
        <taxon>Bacteria</taxon>
        <taxon>Pseudomonadati</taxon>
        <taxon>Pseudomonadota</taxon>
        <taxon>Gammaproteobacteria</taxon>
        <taxon>Cellvibrionales</taxon>
        <taxon>Cellvibrionaceae</taxon>
        <taxon>Teredinibacter</taxon>
    </lineage>
</organism>
<evidence type="ECO:0000313" key="6">
    <source>
        <dbReference type="EMBL" id="ACR11305.1"/>
    </source>
</evidence>
<dbReference type="Proteomes" id="UP000009080">
    <property type="component" value="Chromosome"/>
</dbReference>
<dbReference type="SUPFAM" id="SSF46785">
    <property type="entry name" value="Winged helix' DNA-binding domain"/>
    <property type="match status" value="1"/>
</dbReference>
<dbReference type="PRINTS" id="PR00039">
    <property type="entry name" value="HTHLYSR"/>
</dbReference>
<dbReference type="InterPro" id="IPR036388">
    <property type="entry name" value="WH-like_DNA-bd_sf"/>
</dbReference>
<dbReference type="HOGENOM" id="CLU_039613_6_4_6"/>
<dbReference type="InterPro" id="IPR000847">
    <property type="entry name" value="LysR_HTH_N"/>
</dbReference>
<dbReference type="EMBL" id="CP001614">
    <property type="protein sequence ID" value="ACR11305.1"/>
    <property type="molecule type" value="Genomic_DNA"/>
</dbReference>
<evidence type="ECO:0000313" key="7">
    <source>
        <dbReference type="Proteomes" id="UP000009080"/>
    </source>
</evidence>
<dbReference type="GO" id="GO:0003677">
    <property type="term" value="F:DNA binding"/>
    <property type="evidence" value="ECO:0007669"/>
    <property type="project" value="UniProtKB-KW"/>
</dbReference>
<dbReference type="Gene3D" id="3.40.190.10">
    <property type="entry name" value="Periplasmic binding protein-like II"/>
    <property type="match status" value="2"/>
</dbReference>
<feature type="domain" description="HTH lysR-type" evidence="5">
    <location>
        <begin position="1"/>
        <end position="58"/>
    </location>
</feature>
<name>C5BK09_TERTT</name>
<keyword evidence="4" id="KW-0804">Transcription</keyword>
<dbReference type="SUPFAM" id="SSF53850">
    <property type="entry name" value="Periplasmic binding protein-like II"/>
    <property type="match status" value="1"/>
</dbReference>
<dbReference type="eggNOG" id="COG0583">
    <property type="taxonomic scope" value="Bacteria"/>
</dbReference>
<gene>
    <name evidence="6" type="ordered locus">TERTU_2251</name>
</gene>
<accession>C5BK09</accession>
<sequence>MEMSQIKYFIAVSETLNFTRAAEQCCVSQPALTKGIKKLESIIGGELLCRTKNSVELSHLGRLLLPNFVDIYTNARRTKEEASRILEQQAEFLRIGFQHNLSFSLICRLLDNYRHLNSDLDFTFLECSAPELEEKMRHHELDLIFASRIHSGNSNLIDTIHQEPFVIVFDFAHEYLNRENLFLNDLEHQRILFRDHCDSSLLLCERIQAEGLTIKATCSSCCDDWIPNYVKSEQGIALIPKSSAINHGLPYLTICDFPMQLSVYFELHHGVQTKYDRRYQDLALSFNSGSDLLSENVA</sequence>
<dbReference type="GO" id="GO:0032993">
    <property type="term" value="C:protein-DNA complex"/>
    <property type="evidence" value="ECO:0007669"/>
    <property type="project" value="TreeGrafter"/>
</dbReference>
<keyword evidence="3" id="KW-0238">DNA-binding</keyword>
<dbReference type="OrthoDB" id="9775392at2"/>
<dbReference type="STRING" id="377629.TERTU_2251"/>
<dbReference type="InterPro" id="IPR005119">
    <property type="entry name" value="LysR_subst-bd"/>
</dbReference>
<evidence type="ECO:0000256" key="3">
    <source>
        <dbReference type="ARBA" id="ARBA00023125"/>
    </source>
</evidence>
<reference evidence="6 7" key="1">
    <citation type="journal article" date="2009" name="PLoS ONE">
        <title>The complete genome of Teredinibacter turnerae T7901: an intracellular endosymbiont of marine wood-boring bivalves (shipworms).</title>
        <authorList>
            <person name="Yang J.C."/>
            <person name="Madupu R."/>
            <person name="Durkin A.S."/>
            <person name="Ekborg N.A."/>
            <person name="Pedamallu C.S."/>
            <person name="Hostetler J.B."/>
            <person name="Radune D."/>
            <person name="Toms B.S."/>
            <person name="Henrissat B."/>
            <person name="Coutinho P.M."/>
            <person name="Schwarz S."/>
            <person name="Field L."/>
            <person name="Trindade-Silva A.E."/>
            <person name="Soares C.A.G."/>
            <person name="Elshahawi S."/>
            <person name="Hanora A."/>
            <person name="Schmidt E.W."/>
            <person name="Haygood M.G."/>
            <person name="Posfai J."/>
            <person name="Benner J."/>
            <person name="Madinger C."/>
            <person name="Nove J."/>
            <person name="Anton B."/>
            <person name="Chaudhary K."/>
            <person name="Foster J."/>
            <person name="Holman A."/>
            <person name="Kumar S."/>
            <person name="Lessard P.A."/>
            <person name="Luyten Y.A."/>
            <person name="Slatko B."/>
            <person name="Wood N."/>
            <person name="Wu B."/>
            <person name="Teplitski M."/>
            <person name="Mougous J.D."/>
            <person name="Ward N."/>
            <person name="Eisen J.A."/>
            <person name="Badger J.H."/>
            <person name="Distel D.L."/>
        </authorList>
    </citation>
    <scope>NUCLEOTIDE SEQUENCE [LARGE SCALE GENOMIC DNA]</scope>
    <source>
        <strain evidence="7">ATCC 39867 / T7901</strain>
    </source>
</reference>
<dbReference type="Pfam" id="PF03466">
    <property type="entry name" value="LysR_substrate"/>
    <property type="match status" value="1"/>
</dbReference>
<dbReference type="InterPro" id="IPR036390">
    <property type="entry name" value="WH_DNA-bd_sf"/>
</dbReference>
<dbReference type="Pfam" id="PF00126">
    <property type="entry name" value="HTH_1"/>
    <property type="match status" value="1"/>
</dbReference>
<evidence type="ECO:0000256" key="4">
    <source>
        <dbReference type="ARBA" id="ARBA00023163"/>
    </source>
</evidence>
<comment type="similarity">
    <text evidence="1">Belongs to the LysR transcriptional regulatory family.</text>
</comment>
<keyword evidence="2" id="KW-0805">Transcription regulation</keyword>
<dbReference type="GO" id="GO:0003700">
    <property type="term" value="F:DNA-binding transcription factor activity"/>
    <property type="evidence" value="ECO:0007669"/>
    <property type="project" value="InterPro"/>
</dbReference>
<dbReference type="CDD" id="cd05466">
    <property type="entry name" value="PBP2_LTTR_substrate"/>
    <property type="match status" value="1"/>
</dbReference>
<proteinExistence type="inferred from homology"/>
<dbReference type="Gene3D" id="1.10.10.10">
    <property type="entry name" value="Winged helix-like DNA-binding domain superfamily/Winged helix DNA-binding domain"/>
    <property type="match status" value="1"/>
</dbReference>
<dbReference type="KEGG" id="ttu:TERTU_2251"/>
<protein>
    <submittedName>
        <fullName evidence="6">Transcriptional regulator, LysR family</fullName>
    </submittedName>
</protein>
<dbReference type="RefSeq" id="WP_015817417.1">
    <property type="nucleotide sequence ID" value="NC_012997.1"/>
</dbReference>
<dbReference type="PANTHER" id="PTHR30346">
    <property type="entry name" value="TRANSCRIPTIONAL DUAL REGULATOR HCAR-RELATED"/>
    <property type="match status" value="1"/>
</dbReference>
<dbReference type="PROSITE" id="PS50931">
    <property type="entry name" value="HTH_LYSR"/>
    <property type="match status" value="1"/>
</dbReference>
<keyword evidence="7" id="KW-1185">Reference proteome</keyword>
<evidence type="ECO:0000256" key="1">
    <source>
        <dbReference type="ARBA" id="ARBA00009437"/>
    </source>
</evidence>
<evidence type="ECO:0000259" key="5">
    <source>
        <dbReference type="PROSITE" id="PS50931"/>
    </source>
</evidence>